<sequence length="167" mass="18904">MNKFDTVKIYLHMVALYDRVAQSPGAQALDALCSAFGQDFSQLASCWGRFYKTICAEDMHASWPDYLFGRILGDDNPFSAACARGDFLATETHMRLTAKNDLSFLCAAGSITAKELKVLLLSAYPDKEKVIDLLPEWCSEHRRYKADPNWGNELIRLSEHYKSPEQQ</sequence>
<reference evidence="1" key="1">
    <citation type="submission" date="2015-09" db="EMBL/GenBank/DDBJ databases">
        <authorList>
            <consortium name="Pathogen Informatics"/>
        </authorList>
    </citation>
    <scope>NUCLEOTIDE SEQUENCE</scope>
    <source>
        <strain evidence="1">2789STDY5834896</strain>
    </source>
</reference>
<name>A0A1C6IMN4_9FIRM</name>
<protein>
    <submittedName>
        <fullName evidence="1">Uncharacterized protein</fullName>
    </submittedName>
</protein>
<proteinExistence type="predicted"/>
<gene>
    <name evidence="1" type="ORF">SAMEA3545359_01562</name>
</gene>
<dbReference type="EMBL" id="FMHG01000001">
    <property type="protein sequence ID" value="SCJ71179.1"/>
    <property type="molecule type" value="Genomic_DNA"/>
</dbReference>
<organism evidence="1">
    <name type="scientific">uncultured Anaerotruncus sp</name>
    <dbReference type="NCBI Taxonomy" id="905011"/>
    <lineage>
        <taxon>Bacteria</taxon>
        <taxon>Bacillati</taxon>
        <taxon>Bacillota</taxon>
        <taxon>Clostridia</taxon>
        <taxon>Eubacteriales</taxon>
        <taxon>Oscillospiraceae</taxon>
        <taxon>Anaerotruncus</taxon>
        <taxon>environmental samples</taxon>
    </lineage>
</organism>
<evidence type="ECO:0000313" key="1">
    <source>
        <dbReference type="EMBL" id="SCJ71179.1"/>
    </source>
</evidence>
<accession>A0A1C6IMN4</accession>
<dbReference type="AlphaFoldDB" id="A0A1C6IMN4"/>